<evidence type="ECO:0000259" key="3">
    <source>
        <dbReference type="Pfam" id="PF13205"/>
    </source>
</evidence>
<evidence type="ECO:0000256" key="1">
    <source>
        <dbReference type="ARBA" id="ARBA00022729"/>
    </source>
</evidence>
<name>A0A348AIC0_9FIRM</name>
<dbReference type="Pfam" id="PF13205">
    <property type="entry name" value="Big_5"/>
    <property type="match status" value="1"/>
</dbReference>
<keyword evidence="1 2" id="KW-0732">Signal</keyword>
<feature type="signal peptide" evidence="2">
    <location>
        <begin position="1"/>
        <end position="27"/>
    </location>
</feature>
<proteinExistence type="predicted"/>
<dbReference type="KEGG" id="mana:MAMMFC1_01479"/>
<gene>
    <name evidence="4" type="ORF">MAMMFC1_01479</name>
</gene>
<dbReference type="RefSeq" id="WP_126307764.1">
    <property type="nucleotide sequence ID" value="NZ_AP018449.1"/>
</dbReference>
<sequence>MKINKKHIFLMLLVYALTILSIPAAFAQSGDVTDQRSLNFFAATFNNRINLQGATDVLLNSQFIMEFDKDIVDDTIWNINKNCFSLQSENNENVSINITRDFNQRQKVFIRPIQALKPGTIYYLTASPGLKAKNGNLTLGGTTAGQGITITFKTAGQAPANTQSNTTIADTSSTTSTATTDTATTDTAITDTTITDTSPNNQVSGLTKATVILNRTSTLLQSILFLLDSLGQLRMPISY</sequence>
<dbReference type="InterPro" id="IPR032812">
    <property type="entry name" value="SbsA_Ig"/>
</dbReference>
<reference evidence="4 5" key="1">
    <citation type="journal article" date="2018" name="Int. J. Syst. Evol. Microbiol.">
        <title>Methylomusa anaerophila gen. nov., sp. nov., an anaerobic methanol-utilizing bacterium isolated from a microbial fuel cell.</title>
        <authorList>
            <person name="Amano N."/>
            <person name="Yamamuro A."/>
            <person name="Miyahara M."/>
            <person name="Kouzuma A."/>
            <person name="Abe T."/>
            <person name="Watanabe K."/>
        </authorList>
    </citation>
    <scope>NUCLEOTIDE SEQUENCE [LARGE SCALE GENOMIC DNA]</scope>
    <source>
        <strain evidence="4 5">MMFC1</strain>
    </source>
</reference>
<protein>
    <recommendedName>
        <fullName evidence="3">SbsA Ig-like domain-containing protein</fullName>
    </recommendedName>
</protein>
<dbReference type="OrthoDB" id="1803921at2"/>
<accession>A0A348AIC0</accession>
<feature type="domain" description="SbsA Ig-like" evidence="3">
    <location>
        <begin position="52"/>
        <end position="154"/>
    </location>
</feature>
<keyword evidence="5" id="KW-1185">Reference proteome</keyword>
<evidence type="ECO:0000313" key="4">
    <source>
        <dbReference type="EMBL" id="BBB90818.1"/>
    </source>
</evidence>
<dbReference type="AlphaFoldDB" id="A0A348AIC0"/>
<dbReference type="EMBL" id="AP018449">
    <property type="protein sequence ID" value="BBB90818.1"/>
    <property type="molecule type" value="Genomic_DNA"/>
</dbReference>
<evidence type="ECO:0000313" key="5">
    <source>
        <dbReference type="Proteomes" id="UP000276437"/>
    </source>
</evidence>
<organism evidence="4 5">
    <name type="scientific">Methylomusa anaerophila</name>
    <dbReference type="NCBI Taxonomy" id="1930071"/>
    <lineage>
        <taxon>Bacteria</taxon>
        <taxon>Bacillati</taxon>
        <taxon>Bacillota</taxon>
        <taxon>Negativicutes</taxon>
        <taxon>Selenomonadales</taxon>
        <taxon>Sporomusaceae</taxon>
        <taxon>Methylomusa</taxon>
    </lineage>
</organism>
<feature type="chain" id="PRO_5016558235" description="SbsA Ig-like domain-containing protein" evidence="2">
    <location>
        <begin position="28"/>
        <end position="239"/>
    </location>
</feature>
<dbReference type="Proteomes" id="UP000276437">
    <property type="component" value="Chromosome"/>
</dbReference>
<evidence type="ECO:0000256" key="2">
    <source>
        <dbReference type="SAM" id="SignalP"/>
    </source>
</evidence>